<evidence type="ECO:0000313" key="4">
    <source>
        <dbReference type="EMBL" id="MQL97984.1"/>
    </source>
</evidence>
<feature type="domain" description="Fcf2 pre-rRNA processing C-terminal" evidence="3">
    <location>
        <begin position="1"/>
        <end position="42"/>
    </location>
</feature>
<accession>A0A843VYM0</accession>
<evidence type="ECO:0000256" key="2">
    <source>
        <dbReference type="ARBA" id="ARBA00023242"/>
    </source>
</evidence>
<dbReference type="Proteomes" id="UP000652761">
    <property type="component" value="Unassembled WGS sequence"/>
</dbReference>
<dbReference type="GO" id="GO:0006396">
    <property type="term" value="P:RNA processing"/>
    <property type="evidence" value="ECO:0007669"/>
    <property type="project" value="TreeGrafter"/>
</dbReference>
<dbReference type="Pfam" id="PF08698">
    <property type="entry name" value="Fcf2"/>
    <property type="match status" value="1"/>
</dbReference>
<comment type="caution">
    <text evidence="4">The sequence shown here is derived from an EMBL/GenBank/DDBJ whole genome shotgun (WGS) entry which is preliminary data.</text>
</comment>
<dbReference type="EMBL" id="NMUH01002124">
    <property type="protein sequence ID" value="MQL97984.1"/>
    <property type="molecule type" value="Genomic_DNA"/>
</dbReference>
<gene>
    <name evidence="4" type="ORF">Taro_030682</name>
</gene>
<comment type="subcellular location">
    <subcellularLocation>
        <location evidence="1">Nucleus</location>
        <location evidence="1">Nucleolus</location>
    </subcellularLocation>
</comment>
<organism evidence="4 5">
    <name type="scientific">Colocasia esculenta</name>
    <name type="common">Wild taro</name>
    <name type="synonym">Arum esculentum</name>
    <dbReference type="NCBI Taxonomy" id="4460"/>
    <lineage>
        <taxon>Eukaryota</taxon>
        <taxon>Viridiplantae</taxon>
        <taxon>Streptophyta</taxon>
        <taxon>Embryophyta</taxon>
        <taxon>Tracheophyta</taxon>
        <taxon>Spermatophyta</taxon>
        <taxon>Magnoliopsida</taxon>
        <taxon>Liliopsida</taxon>
        <taxon>Araceae</taxon>
        <taxon>Aroideae</taxon>
        <taxon>Colocasieae</taxon>
        <taxon>Colocasia</taxon>
    </lineage>
</organism>
<reference evidence="4" key="1">
    <citation type="submission" date="2017-07" db="EMBL/GenBank/DDBJ databases">
        <title>Taro Niue Genome Assembly and Annotation.</title>
        <authorList>
            <person name="Atibalentja N."/>
            <person name="Keating K."/>
            <person name="Fields C.J."/>
        </authorList>
    </citation>
    <scope>NUCLEOTIDE SEQUENCE</scope>
    <source>
        <strain evidence="4">Niue_2</strain>
        <tissue evidence="4">Leaf</tissue>
    </source>
</reference>
<evidence type="ECO:0000259" key="3">
    <source>
        <dbReference type="Pfam" id="PF08698"/>
    </source>
</evidence>
<evidence type="ECO:0000313" key="5">
    <source>
        <dbReference type="Proteomes" id="UP000652761"/>
    </source>
</evidence>
<evidence type="ECO:0000256" key="1">
    <source>
        <dbReference type="ARBA" id="ARBA00004604"/>
    </source>
</evidence>
<dbReference type="PANTHER" id="PTHR21686">
    <property type="entry name" value="DEOXYNUCLEOTIDYLTRANSFERASE TERMINAL-INTERACTING PROTEIN 2"/>
    <property type="match status" value="1"/>
</dbReference>
<sequence length="89" mass="10433">MGTVVESTSDFFSGRLTKKERKQSIADELLCDQSFKAYRKRKVREIDDELRPVGVDKWRIRGRQTLKRAKEREGSPDICSLLKQILNNY</sequence>
<name>A0A843VYM0_COLES</name>
<dbReference type="GO" id="GO:0003723">
    <property type="term" value="F:RNA binding"/>
    <property type="evidence" value="ECO:0007669"/>
    <property type="project" value="TreeGrafter"/>
</dbReference>
<keyword evidence="5" id="KW-1185">Reference proteome</keyword>
<protein>
    <recommendedName>
        <fullName evidence="3">Fcf2 pre-rRNA processing C-terminal domain-containing protein</fullName>
    </recommendedName>
</protein>
<dbReference type="GO" id="GO:0005730">
    <property type="term" value="C:nucleolus"/>
    <property type="evidence" value="ECO:0007669"/>
    <property type="project" value="UniProtKB-SubCell"/>
</dbReference>
<dbReference type="InterPro" id="IPR039883">
    <property type="entry name" value="Fcf2/DNTTIP2"/>
</dbReference>
<dbReference type="PANTHER" id="PTHR21686:SF12">
    <property type="entry name" value="DEOXYNUCLEOTIDYLTRANSFERASE TERMINAL-INTERACTING PROTEIN 2"/>
    <property type="match status" value="1"/>
</dbReference>
<keyword evidence="2" id="KW-0539">Nucleus</keyword>
<dbReference type="AlphaFoldDB" id="A0A843VYM0"/>
<proteinExistence type="predicted"/>
<dbReference type="InterPro" id="IPR014810">
    <property type="entry name" value="Fcf2_C"/>
</dbReference>
<dbReference type="OrthoDB" id="427886at2759"/>